<dbReference type="PANTHER" id="PTHR19848:SF8">
    <property type="entry name" value="F-BOX AND WD REPEAT DOMAIN CONTAINING 7"/>
    <property type="match status" value="1"/>
</dbReference>
<evidence type="ECO:0000313" key="9">
    <source>
        <dbReference type="Proteomes" id="UP000831485"/>
    </source>
</evidence>
<keyword evidence="2" id="KW-0677">Repeat</keyword>
<feature type="transmembrane region" description="Helical" evidence="4">
    <location>
        <begin position="37"/>
        <end position="56"/>
    </location>
</feature>
<dbReference type="SUPFAM" id="SSF50998">
    <property type="entry name" value="Quinoprotein alcohol dehydrogenase-like"/>
    <property type="match status" value="1"/>
</dbReference>
<name>A0A6V8MTA1_9BACT</name>
<feature type="domain" description="Peptidase C14 caspase" evidence="5">
    <location>
        <begin position="953"/>
        <end position="1222"/>
    </location>
</feature>
<dbReference type="SUPFAM" id="SSF50969">
    <property type="entry name" value="YVTN repeat-like/Quinoprotein amine dehydrogenase"/>
    <property type="match status" value="1"/>
</dbReference>
<dbReference type="GO" id="GO:0006508">
    <property type="term" value="P:proteolysis"/>
    <property type="evidence" value="ECO:0007669"/>
    <property type="project" value="InterPro"/>
</dbReference>
<dbReference type="InterPro" id="IPR029030">
    <property type="entry name" value="Caspase-like_dom_sf"/>
</dbReference>
<keyword evidence="4" id="KW-0812">Transmembrane</keyword>
<proteinExistence type="predicted"/>
<evidence type="ECO:0000256" key="4">
    <source>
        <dbReference type="SAM" id="Phobius"/>
    </source>
</evidence>
<dbReference type="Pfam" id="PF00400">
    <property type="entry name" value="WD40"/>
    <property type="match status" value="2"/>
</dbReference>
<feature type="repeat" description="WD" evidence="3">
    <location>
        <begin position="637"/>
        <end position="678"/>
    </location>
</feature>
<keyword evidence="1 3" id="KW-0853">WD repeat</keyword>
<dbReference type="Gene3D" id="3.40.50.1460">
    <property type="match status" value="1"/>
</dbReference>
<dbReference type="SMART" id="SM00320">
    <property type="entry name" value="WD40"/>
    <property type="match status" value="3"/>
</dbReference>
<dbReference type="EMBL" id="BLXY01000002">
    <property type="protein sequence ID" value="GFO63272.1"/>
    <property type="molecule type" value="Genomic_DNA"/>
</dbReference>
<dbReference type="Gene3D" id="2.130.10.10">
    <property type="entry name" value="YVTN repeat-like/Quinoprotein amine dehydrogenase"/>
    <property type="match status" value="5"/>
</dbReference>
<organism evidence="6 8">
    <name type="scientific">Geomonas paludis</name>
    <dbReference type="NCBI Taxonomy" id="2740185"/>
    <lineage>
        <taxon>Bacteria</taxon>
        <taxon>Pseudomonadati</taxon>
        <taxon>Thermodesulfobacteriota</taxon>
        <taxon>Desulfuromonadia</taxon>
        <taxon>Geobacterales</taxon>
        <taxon>Geobacteraceae</taxon>
        <taxon>Geomonas</taxon>
    </lineage>
</organism>
<dbReference type="PROSITE" id="PS50082">
    <property type="entry name" value="WD_REPEATS_2"/>
    <property type="match status" value="3"/>
</dbReference>
<dbReference type="SUPFAM" id="SSF52129">
    <property type="entry name" value="Caspase-like"/>
    <property type="match status" value="1"/>
</dbReference>
<dbReference type="SUPFAM" id="SSF82171">
    <property type="entry name" value="DPP6 N-terminal domain-like"/>
    <property type="match status" value="1"/>
</dbReference>
<reference evidence="6" key="2">
    <citation type="journal article" date="2021" name="Int. J. Syst. Evol. Microbiol.">
        <title>Geomonas silvestris sp. nov., Geomonas paludis sp. nov. and Geomonas limicola sp. nov., isolated from terrestrial environments, and emended description of the genus Geomonas.</title>
        <authorList>
            <person name="Itoh H."/>
            <person name="Xu Z."/>
            <person name="Masuda Y."/>
            <person name="Ushijima N."/>
            <person name="Hayakawa C."/>
            <person name="Shiratori Y."/>
            <person name="Senoo K."/>
        </authorList>
    </citation>
    <scope>NUCLEOTIDE SEQUENCE</scope>
    <source>
        <strain evidence="6">Red736</strain>
    </source>
</reference>
<dbReference type="InterPro" id="IPR011044">
    <property type="entry name" value="Quino_amine_DH_bsu"/>
</dbReference>
<dbReference type="Proteomes" id="UP000568888">
    <property type="component" value="Unassembled WGS sequence"/>
</dbReference>
<dbReference type="InterPro" id="IPR001680">
    <property type="entry name" value="WD40_rpt"/>
</dbReference>
<dbReference type="InterPro" id="IPR011600">
    <property type="entry name" value="Pept_C14_caspase"/>
</dbReference>
<reference evidence="7" key="3">
    <citation type="submission" date="2022-04" db="EMBL/GenBank/DDBJ databases">
        <authorList>
            <person name="Liu G."/>
        </authorList>
    </citation>
    <scope>NUCLEOTIDE SEQUENCE</scope>
    <source>
        <strain evidence="7">RG22</strain>
    </source>
</reference>
<dbReference type="InterPro" id="IPR019775">
    <property type="entry name" value="WD40_repeat_CS"/>
</dbReference>
<keyword evidence="4" id="KW-0472">Membrane</keyword>
<keyword evidence="4" id="KW-1133">Transmembrane helix</keyword>
<evidence type="ECO:0000256" key="3">
    <source>
        <dbReference type="PROSITE-ProRule" id="PRU00221"/>
    </source>
</evidence>
<dbReference type="Pfam" id="PF00656">
    <property type="entry name" value="Peptidase_C14"/>
    <property type="match status" value="1"/>
</dbReference>
<dbReference type="Proteomes" id="UP000831485">
    <property type="component" value="Chromosome"/>
</dbReference>
<gene>
    <name evidence="6" type="ORF">GMPD_11910</name>
    <name evidence="7" type="ORF">M1B72_10930</name>
</gene>
<dbReference type="InterPro" id="IPR015943">
    <property type="entry name" value="WD40/YVTN_repeat-like_dom_sf"/>
</dbReference>
<dbReference type="GO" id="GO:0004197">
    <property type="term" value="F:cysteine-type endopeptidase activity"/>
    <property type="evidence" value="ECO:0007669"/>
    <property type="project" value="InterPro"/>
</dbReference>
<evidence type="ECO:0000313" key="8">
    <source>
        <dbReference type="Proteomes" id="UP000568888"/>
    </source>
</evidence>
<dbReference type="InterPro" id="IPR011047">
    <property type="entry name" value="Quinoprotein_ADH-like_sf"/>
</dbReference>
<evidence type="ECO:0000259" key="5">
    <source>
        <dbReference type="Pfam" id="PF00656"/>
    </source>
</evidence>
<evidence type="ECO:0000256" key="2">
    <source>
        <dbReference type="ARBA" id="ARBA00022737"/>
    </source>
</evidence>
<reference evidence="8" key="1">
    <citation type="submission" date="2020-06" db="EMBL/GenBank/DDBJ databases">
        <title>Draft genomic sequecing of Geomonas sp. Red736.</title>
        <authorList>
            <person name="Itoh H."/>
            <person name="Xu Z.X."/>
            <person name="Ushijima N."/>
            <person name="Masuda Y."/>
            <person name="Shiratori Y."/>
            <person name="Senoo K."/>
        </authorList>
    </citation>
    <scope>NUCLEOTIDE SEQUENCE [LARGE SCALE GENOMIC DNA]</scope>
    <source>
        <strain evidence="8">Red736</strain>
    </source>
</reference>
<protein>
    <submittedName>
        <fullName evidence="7">Caspase family protein</fullName>
    </submittedName>
</protein>
<evidence type="ECO:0000313" key="7">
    <source>
        <dbReference type="EMBL" id="UPU38196.1"/>
    </source>
</evidence>
<dbReference type="RefSeq" id="WP_183346146.1">
    <property type="nucleotide sequence ID" value="NZ_BLXY01000002.1"/>
</dbReference>
<accession>A0A6V8MTA1</accession>
<dbReference type="PROSITE" id="PS00678">
    <property type="entry name" value="WD_REPEATS_1"/>
    <property type="match status" value="1"/>
</dbReference>
<dbReference type="PANTHER" id="PTHR19848">
    <property type="entry name" value="WD40 REPEAT PROTEIN"/>
    <property type="match status" value="1"/>
</dbReference>
<evidence type="ECO:0000256" key="1">
    <source>
        <dbReference type="ARBA" id="ARBA00022574"/>
    </source>
</evidence>
<feature type="repeat" description="WD" evidence="3">
    <location>
        <begin position="204"/>
        <end position="244"/>
    </location>
</feature>
<feature type="repeat" description="WD" evidence="3">
    <location>
        <begin position="1541"/>
        <end position="1573"/>
    </location>
</feature>
<dbReference type="PROSITE" id="PS50294">
    <property type="entry name" value="WD_REPEATS_REGION"/>
    <property type="match status" value="1"/>
</dbReference>
<sequence>MHGLLKLVMSRLETVMLRSWHGSATCDSAAGRKRAGMVVAAVSFLFAIAVTVPAMAEGDRTNSFAGSASPSAAPPPLSLEVVKVAADRRQAEIALRSQGDQGEKRLFLDEEPLPVTRDATFQVPLHPGENLVTGTVSANGASFRTDIVLKGPPVELDKAAVRTVVQQPQDAQGVLSPDSRYLVLTWKEFAGVWDARSNLLQRKLSGHKGYVSSAAFSAGSKLLVTGAEDAVRIWRLRDGQLTAQFPAENPVTAVAISPDLRRVAALERGPAGSKLVLWETATGVRRPSSLDIYDGSVSLAFSPDSAQLALAMGGYTFLVDSRTGQETTGYLPLTSPVVYAADGRTLTGSAGRTRINLKSGEVQDLTAPFKGLAVQGQLLFSSDGSWAADVAGDSLRIYRTSQPGQPAYSFPFGGTGMFSDNSRFLYVMTGGGEVKIDLVSGRALGSYRPAQANLEHVNAVAFGTDQLPLISTYHGVLRVTPQGPLENSTLQFSSDPFEFAVILPGQNLVASARWIGGGVAWSDAMSGKVVRSTRTENGAGLLTSIEASPDGRLVSVARADSWVDVFNSADGASVLRVKGTDIPQATAFAPDGASLVVGYGGGSADALVLDGFPTQDLVVDHRLHIRSLPMGNVLRYLEGHTAQVTGVAWSRDGAYIASSGADGSLRLWDANSGKLLTSTASPAYRSLRFLAKSNLLVATGARETVLHLYRVPDLTLVSQAPLANTAGSLAVNDREDRLLTAENQTATLWQLPELKVIATFLPVAGNGYLVYSPDGYYMSSGASGALAFDVGGRMAPFDEFDLRFNRPDLILKRLGAGDAASIAAFETIYRKRLSRHGLTAQAAESPAPLPEVRVDQWSQQGDRVTLELSGAGHGQPVRAFKVWDNGVPAFGRGGAAALSSDGSGATAKLEVQLSAGVNHLEIAAVDASGVESIRESLDLFRPGLPEKPVLHVLAAGVSQYEQKEHNLVYADKDATDIASLFQRQSGFRYRSVTADIKTNGSARRADLLQSLEKLRNVPVNDYVVIFLAGHGLLDNKLDYYFATADTDFAKPSQSAISFSELEDALYAIPARHKILLIDSCHAGEVDTSTYAASASNQPQDRQEVGMTATGVAKTPVVVREVPRGRVALAKISGRQGDDQLEALLGDLRRGSGASIVSASAGQQFSYESDKYRNGIFTHELVYGVETGEADLNGDGSFDVSELRSYVETRVVAATGGRQRPTSRGRDMVEQRIANLNMLVGSDQVHPLSAPSYQRKAAPIAAQGRGGLAAAAVGEFVRLYDLDNGTLATVLPVLPRQEGKTVSATDAYANTLLALAADGTALVALGSRWGSVVKLADRSNRYLDLRGAYLHAAAMAPDGTLLLVQDPRTSKELVRELRMLDPAGNDLKIHQLAKQLPSFVHALHISDDHSVASAACSEGGDDYRIITWEVNTGRLLWERKSRFVLSVALSPDGKSALVTLPPRDESGSEGEGLVLLDARSGTEKARLAPPRDGAPITALSIAPDGTTAAVATVHAGLHGANLGRVDLLALPGLQRLSSGLMHHGWVKSLGFGNNGSSIITSTEEGKVSMWNISSLLGDLRLRSR</sequence>
<dbReference type="EMBL" id="CP096574">
    <property type="protein sequence ID" value="UPU38196.1"/>
    <property type="molecule type" value="Genomic_DNA"/>
</dbReference>
<evidence type="ECO:0000313" key="6">
    <source>
        <dbReference type="EMBL" id="GFO63272.1"/>
    </source>
</evidence>
<keyword evidence="9" id="KW-1185">Reference proteome</keyword>